<feature type="chain" id="PRO_5045655458" evidence="1">
    <location>
        <begin position="20"/>
        <end position="337"/>
    </location>
</feature>
<dbReference type="InterPro" id="IPR032320">
    <property type="entry name" value="GH18_BT1044-like"/>
</dbReference>
<dbReference type="Pfam" id="PF16141">
    <property type="entry name" value="GH18_BT1044-like"/>
    <property type="match status" value="1"/>
</dbReference>
<dbReference type="EMBL" id="JBHUOZ010000003">
    <property type="protein sequence ID" value="MFD2921423.1"/>
    <property type="molecule type" value="Genomic_DNA"/>
</dbReference>
<gene>
    <name evidence="2" type="ORF">ACFS6H_16975</name>
</gene>
<keyword evidence="3" id="KW-1185">Reference proteome</keyword>
<dbReference type="InterPro" id="IPR017853">
    <property type="entry name" value="GH"/>
</dbReference>
<reference evidence="3" key="1">
    <citation type="journal article" date="2019" name="Int. J. Syst. Evol. Microbiol.">
        <title>The Global Catalogue of Microorganisms (GCM) 10K type strain sequencing project: providing services to taxonomists for standard genome sequencing and annotation.</title>
        <authorList>
            <consortium name="The Broad Institute Genomics Platform"/>
            <consortium name="The Broad Institute Genome Sequencing Center for Infectious Disease"/>
            <person name="Wu L."/>
            <person name="Ma J."/>
        </authorList>
    </citation>
    <scope>NUCLEOTIDE SEQUENCE [LARGE SCALE GENOMIC DNA]</scope>
    <source>
        <strain evidence="3">KCTC 23299</strain>
    </source>
</reference>
<dbReference type="Proteomes" id="UP001597511">
    <property type="component" value="Unassembled WGS sequence"/>
</dbReference>
<evidence type="ECO:0000256" key="1">
    <source>
        <dbReference type="SAM" id="SignalP"/>
    </source>
</evidence>
<keyword evidence="2" id="KW-0378">Hydrolase</keyword>
<feature type="signal peptide" evidence="1">
    <location>
        <begin position="1"/>
        <end position="19"/>
    </location>
</feature>
<dbReference type="GO" id="GO:0016787">
    <property type="term" value="F:hydrolase activity"/>
    <property type="evidence" value="ECO:0007669"/>
    <property type="project" value="UniProtKB-KW"/>
</dbReference>
<comment type="caution">
    <text evidence="2">The sequence shown here is derived from an EMBL/GenBank/DDBJ whole genome shotgun (WGS) entry which is preliminary data.</text>
</comment>
<protein>
    <submittedName>
        <fullName evidence="2">Glycoside hydrolase family 18</fullName>
    </submittedName>
</protein>
<evidence type="ECO:0000313" key="3">
    <source>
        <dbReference type="Proteomes" id="UP001597511"/>
    </source>
</evidence>
<accession>A0ABW6AB24</accession>
<dbReference type="PROSITE" id="PS01095">
    <property type="entry name" value="GH18_1"/>
    <property type="match status" value="1"/>
</dbReference>
<name>A0ABW6AB24_9BACT</name>
<dbReference type="RefSeq" id="WP_386101697.1">
    <property type="nucleotide sequence ID" value="NZ_JBHUOZ010000003.1"/>
</dbReference>
<dbReference type="SUPFAM" id="SSF51445">
    <property type="entry name" value="(Trans)glycosidases"/>
    <property type="match status" value="1"/>
</dbReference>
<dbReference type="Gene3D" id="3.20.20.80">
    <property type="entry name" value="Glycosidases"/>
    <property type="match status" value="1"/>
</dbReference>
<organism evidence="2 3">
    <name type="scientific">Terrimonas rubra</name>
    <dbReference type="NCBI Taxonomy" id="1035890"/>
    <lineage>
        <taxon>Bacteria</taxon>
        <taxon>Pseudomonadati</taxon>
        <taxon>Bacteroidota</taxon>
        <taxon>Chitinophagia</taxon>
        <taxon>Chitinophagales</taxon>
        <taxon>Chitinophagaceae</taxon>
        <taxon>Terrimonas</taxon>
    </lineage>
</organism>
<sequence length="337" mass="37452">MKQSIICICMGLGIVALLASCSKQNIPEPLNFKELNPIVGSEEYYAALRAYKKSDHAVCFGWWGRSGVKDFPPDMAFRYEGLPDSMDIVSLWGGIPFPGTPVWDEMQSVRKRKGTKFVWCMFGSGTEQLLRKNFPQLAQRDLLAAIDSLAISMNDTIKKYQIDGFDLDYEPNFGDPSIFGDQNSNGSVTNDPHTQRLFKALSQYMGPMSGTDNILMIDGQFDRGIEPYVNYLAQQAYGSTTAAQLQSRLNTYGGGVLPAKKFIVTENMQQYGPSGTSFVYNGTNVGSVLGMAYWNATQGRKGGFGAYIIETDALSNPTQGYYYYLRRGIQIQNPVPY</sequence>
<keyword evidence="1" id="KW-0732">Signal</keyword>
<proteinExistence type="predicted"/>
<evidence type="ECO:0000313" key="2">
    <source>
        <dbReference type="EMBL" id="MFD2921423.1"/>
    </source>
</evidence>
<dbReference type="InterPro" id="IPR001579">
    <property type="entry name" value="Glyco_hydro_18_chit_AS"/>
</dbReference>
<dbReference type="PROSITE" id="PS51257">
    <property type="entry name" value="PROKAR_LIPOPROTEIN"/>
    <property type="match status" value="1"/>
</dbReference>